<gene>
    <name evidence="7" type="ORF">ACFQWB_06355</name>
</gene>
<organism evidence="7 8">
    <name type="scientific">Paenibacillus thermoaerophilus</name>
    <dbReference type="NCBI Taxonomy" id="1215385"/>
    <lineage>
        <taxon>Bacteria</taxon>
        <taxon>Bacillati</taxon>
        <taxon>Bacillota</taxon>
        <taxon>Bacilli</taxon>
        <taxon>Bacillales</taxon>
        <taxon>Paenibacillaceae</taxon>
        <taxon>Paenibacillus</taxon>
    </lineage>
</organism>
<evidence type="ECO:0000259" key="5">
    <source>
        <dbReference type="PROSITE" id="PS50042"/>
    </source>
</evidence>
<name>A0ABW2V083_9BACL</name>
<feature type="domain" description="HTH crp-type" evidence="6">
    <location>
        <begin position="151"/>
        <end position="224"/>
    </location>
</feature>
<dbReference type="InterPro" id="IPR012318">
    <property type="entry name" value="HTH_CRP"/>
</dbReference>
<dbReference type="InterPro" id="IPR000595">
    <property type="entry name" value="cNMP-bd_dom"/>
</dbReference>
<reference evidence="8" key="1">
    <citation type="journal article" date="2019" name="Int. J. Syst. Evol. Microbiol.">
        <title>The Global Catalogue of Microorganisms (GCM) 10K type strain sequencing project: providing services to taxonomists for standard genome sequencing and annotation.</title>
        <authorList>
            <consortium name="The Broad Institute Genomics Platform"/>
            <consortium name="The Broad Institute Genome Sequencing Center for Infectious Disease"/>
            <person name="Wu L."/>
            <person name="Ma J."/>
        </authorList>
    </citation>
    <scope>NUCLEOTIDE SEQUENCE [LARGE SCALE GENOMIC DNA]</scope>
    <source>
        <strain evidence="8">JCM 18657</strain>
    </source>
</reference>
<keyword evidence="3" id="KW-0010">Activator</keyword>
<dbReference type="Pfam" id="PF00027">
    <property type="entry name" value="cNMP_binding"/>
    <property type="match status" value="1"/>
</dbReference>
<protein>
    <submittedName>
        <fullName evidence="7">Crp/Fnr family transcriptional regulator</fullName>
    </submittedName>
</protein>
<keyword evidence="8" id="KW-1185">Reference proteome</keyword>
<keyword evidence="4" id="KW-0804">Transcription</keyword>
<dbReference type="PANTHER" id="PTHR24567:SF74">
    <property type="entry name" value="HTH-TYPE TRANSCRIPTIONAL REGULATOR ARCR"/>
    <property type="match status" value="1"/>
</dbReference>
<dbReference type="PROSITE" id="PS51063">
    <property type="entry name" value="HTH_CRP_2"/>
    <property type="match status" value="1"/>
</dbReference>
<dbReference type="Pfam" id="PF13545">
    <property type="entry name" value="HTH_Crp_2"/>
    <property type="match status" value="1"/>
</dbReference>
<dbReference type="PRINTS" id="PR00034">
    <property type="entry name" value="HTHCRP"/>
</dbReference>
<dbReference type="InterPro" id="IPR036388">
    <property type="entry name" value="WH-like_DNA-bd_sf"/>
</dbReference>
<comment type="caution">
    <text evidence="7">The sequence shown here is derived from an EMBL/GenBank/DDBJ whole genome shotgun (WGS) entry which is preliminary data.</text>
</comment>
<evidence type="ECO:0000256" key="3">
    <source>
        <dbReference type="ARBA" id="ARBA00023159"/>
    </source>
</evidence>
<keyword evidence="2" id="KW-0238">DNA-binding</keyword>
<dbReference type="Gene3D" id="1.10.10.10">
    <property type="entry name" value="Winged helix-like DNA-binding domain superfamily/Winged helix DNA-binding domain"/>
    <property type="match status" value="1"/>
</dbReference>
<dbReference type="PROSITE" id="PS50042">
    <property type="entry name" value="CNMP_BINDING_3"/>
    <property type="match status" value="1"/>
</dbReference>
<proteinExistence type="predicted"/>
<dbReference type="InterPro" id="IPR018335">
    <property type="entry name" value="Tscrpt_reg_HTH_Crp-type_CS"/>
</dbReference>
<dbReference type="SUPFAM" id="SSF46785">
    <property type="entry name" value="Winged helix' DNA-binding domain"/>
    <property type="match status" value="1"/>
</dbReference>
<dbReference type="PANTHER" id="PTHR24567">
    <property type="entry name" value="CRP FAMILY TRANSCRIPTIONAL REGULATORY PROTEIN"/>
    <property type="match status" value="1"/>
</dbReference>
<keyword evidence="1" id="KW-0805">Transcription regulation</keyword>
<dbReference type="EMBL" id="JBHTGQ010000014">
    <property type="protein sequence ID" value="MFC7749564.1"/>
    <property type="molecule type" value="Genomic_DNA"/>
</dbReference>
<dbReference type="InterPro" id="IPR050397">
    <property type="entry name" value="Env_Response_Regulators"/>
</dbReference>
<evidence type="ECO:0000256" key="4">
    <source>
        <dbReference type="ARBA" id="ARBA00023163"/>
    </source>
</evidence>
<dbReference type="InterPro" id="IPR018490">
    <property type="entry name" value="cNMP-bd_dom_sf"/>
</dbReference>
<dbReference type="SUPFAM" id="SSF51206">
    <property type="entry name" value="cAMP-binding domain-like"/>
    <property type="match status" value="1"/>
</dbReference>
<dbReference type="SMART" id="SM00419">
    <property type="entry name" value="HTH_CRP"/>
    <property type="match status" value="1"/>
</dbReference>
<feature type="domain" description="Cyclic nucleotide-binding" evidence="5">
    <location>
        <begin position="26"/>
        <end position="120"/>
    </location>
</feature>
<accession>A0ABW2V083</accession>
<evidence type="ECO:0000259" key="6">
    <source>
        <dbReference type="PROSITE" id="PS51063"/>
    </source>
</evidence>
<dbReference type="InterPro" id="IPR014710">
    <property type="entry name" value="RmlC-like_jellyroll"/>
</dbReference>
<evidence type="ECO:0000256" key="1">
    <source>
        <dbReference type="ARBA" id="ARBA00023015"/>
    </source>
</evidence>
<dbReference type="RefSeq" id="WP_246068033.1">
    <property type="nucleotide sequence ID" value="NZ_JBHTGQ010000014.1"/>
</dbReference>
<dbReference type="Proteomes" id="UP001596528">
    <property type="component" value="Unassembled WGS sequence"/>
</dbReference>
<dbReference type="InterPro" id="IPR036390">
    <property type="entry name" value="WH_DNA-bd_sf"/>
</dbReference>
<evidence type="ECO:0000256" key="2">
    <source>
        <dbReference type="ARBA" id="ARBA00023125"/>
    </source>
</evidence>
<dbReference type="PROSITE" id="PS00042">
    <property type="entry name" value="HTH_CRP_1"/>
    <property type="match status" value="1"/>
</dbReference>
<dbReference type="SMART" id="SM00100">
    <property type="entry name" value="cNMP"/>
    <property type="match status" value="1"/>
</dbReference>
<dbReference type="CDD" id="cd00038">
    <property type="entry name" value="CAP_ED"/>
    <property type="match status" value="1"/>
</dbReference>
<evidence type="ECO:0000313" key="8">
    <source>
        <dbReference type="Proteomes" id="UP001596528"/>
    </source>
</evidence>
<sequence>MEPRMTDKRQPPDFPRNTSLFSSGSLSKLQEIMYTRHVPAGGKIFWEGDPADKLYFVREGSVKLTKLTDEGKQIIVSMYMAGDLFGQIEPYRQSLRAFGAEAAEPSSLGVMQQRDLEVLLWKHGDLAVEFMRWMGLMHRQTQTKFRDLMLFGKPGALCSLLVRLGNCWGEERDGHIRIRRKLTHGELGEMIGSTRESVNRMLGEFKKLGVLDIEDGYLILKDTAYLRDICHCEDCPRHICRI</sequence>
<evidence type="ECO:0000313" key="7">
    <source>
        <dbReference type="EMBL" id="MFC7749564.1"/>
    </source>
</evidence>
<dbReference type="Gene3D" id="2.60.120.10">
    <property type="entry name" value="Jelly Rolls"/>
    <property type="match status" value="1"/>
</dbReference>